<proteinExistence type="inferred from homology"/>
<organism evidence="11 12">
    <name type="scientific">Commensalibacter oyaizuii</name>
    <dbReference type="NCBI Taxonomy" id="3043873"/>
    <lineage>
        <taxon>Bacteria</taxon>
        <taxon>Pseudomonadati</taxon>
        <taxon>Pseudomonadota</taxon>
        <taxon>Alphaproteobacteria</taxon>
        <taxon>Acetobacterales</taxon>
        <taxon>Acetobacteraceae</taxon>
    </lineage>
</organism>
<dbReference type="NCBIfam" id="TIGR00182">
    <property type="entry name" value="plsX"/>
    <property type="match status" value="1"/>
</dbReference>
<evidence type="ECO:0000313" key="12">
    <source>
        <dbReference type="Proteomes" id="UP001431634"/>
    </source>
</evidence>
<evidence type="ECO:0000256" key="3">
    <source>
        <dbReference type="ARBA" id="ARBA00022516"/>
    </source>
</evidence>
<keyword evidence="6 10" id="KW-0594">Phospholipid biosynthesis</keyword>
<evidence type="ECO:0000256" key="2">
    <source>
        <dbReference type="ARBA" id="ARBA00022490"/>
    </source>
</evidence>
<keyword evidence="11" id="KW-0012">Acyltransferase</keyword>
<accession>A0ABT6Q0Z4</accession>
<comment type="catalytic activity">
    <reaction evidence="1 10">
        <text>a fatty acyl-[ACP] + phosphate = an acyl phosphate + holo-[ACP]</text>
        <dbReference type="Rhea" id="RHEA:42292"/>
        <dbReference type="Rhea" id="RHEA-COMP:9685"/>
        <dbReference type="Rhea" id="RHEA-COMP:14125"/>
        <dbReference type="ChEBI" id="CHEBI:43474"/>
        <dbReference type="ChEBI" id="CHEBI:59918"/>
        <dbReference type="ChEBI" id="CHEBI:64479"/>
        <dbReference type="ChEBI" id="CHEBI:138651"/>
        <dbReference type="EC" id="2.3.1.274"/>
    </reaction>
</comment>
<keyword evidence="3 10" id="KW-0444">Lipid biosynthesis</keyword>
<comment type="function">
    <text evidence="10">Catalyzes the reversible formation of acyl-phosphate (acyl-PO(4)) from acyl-[acyl-carrier-protein] (acyl-ACP). This enzyme utilizes acyl-ACP as fatty acyl donor, but not acyl-CoA.</text>
</comment>
<comment type="subunit">
    <text evidence="9 10">Homodimer. Probably interacts with PlsY.</text>
</comment>
<evidence type="ECO:0000313" key="11">
    <source>
        <dbReference type="EMBL" id="MDI2090416.1"/>
    </source>
</evidence>
<comment type="caution">
    <text evidence="11">The sequence shown here is derived from an EMBL/GenBank/DDBJ whole genome shotgun (WGS) entry which is preliminary data.</text>
</comment>
<protein>
    <recommendedName>
        <fullName evidence="8 10">Phosphate acyltransferase</fullName>
        <ecNumber evidence="8 10">2.3.1.274</ecNumber>
    </recommendedName>
    <alternativeName>
        <fullName evidence="10">Acyl-ACP phosphotransacylase</fullName>
    </alternativeName>
    <alternativeName>
        <fullName evidence="10">Acyl-[acyl-carrier-protein]--phosphate acyltransferase</fullName>
    </alternativeName>
    <alternativeName>
        <fullName evidence="10">Phosphate-acyl-ACP acyltransferase</fullName>
    </alternativeName>
</protein>
<sequence length="354" mass="37826">MNIQVNTQEEMTYDLAIDAMGGDNAPDIVIKGLDATALRHSNVKVLLIGDEAKIAPLLKQYPRVAEICTIRHTSVSVPMDMKPTAALKLRDSSLRMAMESVAQKESKGVVSAGNSGAMLALAQIIVKTMPGIARPAMAAISPTAKGDVVMLDLGANVVCDCRNLVDFAIMGNAFAKAVLGLRHPTIGLLNVGSEELKGDERLRAAADVLRNSPLSDQFHGFIEGHDITAGTTDIIVTDGFTGNVALKTGEGALKLVFHLLKQVYTSGLRGKLGYLMVRPGLERMKEWLDPRRYNGAVFVGLNGVVVKSHGGADEVGFAYAVDVAMDMITHGFYEEILTGLSQVNPAENAVMPKK</sequence>
<evidence type="ECO:0000256" key="10">
    <source>
        <dbReference type="HAMAP-Rule" id="MF_00019"/>
    </source>
</evidence>
<dbReference type="Gene3D" id="3.40.718.10">
    <property type="entry name" value="Isopropylmalate Dehydrogenase"/>
    <property type="match status" value="1"/>
</dbReference>
<dbReference type="InterPro" id="IPR012281">
    <property type="entry name" value="Phospholipid_synth_PlsX-like"/>
</dbReference>
<dbReference type="GO" id="GO:0043811">
    <property type="term" value="F:phosphate:acyl-[acyl carrier protein] acyltransferase activity"/>
    <property type="evidence" value="ECO:0007669"/>
    <property type="project" value="UniProtKB-EC"/>
</dbReference>
<dbReference type="HAMAP" id="MF_00019">
    <property type="entry name" value="PlsX"/>
    <property type="match status" value="1"/>
</dbReference>
<evidence type="ECO:0000256" key="7">
    <source>
        <dbReference type="ARBA" id="ARBA00023264"/>
    </source>
</evidence>
<keyword evidence="7 10" id="KW-1208">Phospholipid metabolism</keyword>
<dbReference type="EC" id="2.3.1.274" evidence="8 10"/>
<keyword evidence="4 10" id="KW-0808">Transferase</keyword>
<reference evidence="11" key="1">
    <citation type="submission" date="2023-05" db="EMBL/GenBank/DDBJ databases">
        <title>Whole genome sequence of Commensalibacter sp.</title>
        <authorList>
            <person name="Charoenyingcharoen P."/>
            <person name="Yukphan P."/>
        </authorList>
    </citation>
    <scope>NUCLEOTIDE SEQUENCE</scope>
    <source>
        <strain evidence="11">TBRC 16381</strain>
    </source>
</reference>
<keyword evidence="2 10" id="KW-0963">Cytoplasm</keyword>
<keyword evidence="12" id="KW-1185">Reference proteome</keyword>
<dbReference type="RefSeq" id="WP_281447556.1">
    <property type="nucleotide sequence ID" value="NZ_JASBAO010000001.1"/>
</dbReference>
<evidence type="ECO:0000256" key="8">
    <source>
        <dbReference type="ARBA" id="ARBA00024069"/>
    </source>
</evidence>
<dbReference type="PIRSF" id="PIRSF002465">
    <property type="entry name" value="Phsphlp_syn_PlsX"/>
    <property type="match status" value="1"/>
</dbReference>
<gene>
    <name evidence="10 11" type="primary">plsX</name>
    <name evidence="11" type="ORF">QJV27_03315</name>
</gene>
<dbReference type="Pfam" id="PF02504">
    <property type="entry name" value="FA_synthesis"/>
    <property type="match status" value="1"/>
</dbReference>
<dbReference type="PANTHER" id="PTHR30100:SF1">
    <property type="entry name" value="PHOSPHATE ACYLTRANSFERASE"/>
    <property type="match status" value="1"/>
</dbReference>
<comment type="subcellular location">
    <subcellularLocation>
        <location evidence="10">Cytoplasm</location>
    </subcellularLocation>
    <text evidence="10">Associated with the membrane possibly through PlsY.</text>
</comment>
<evidence type="ECO:0000256" key="9">
    <source>
        <dbReference type="ARBA" id="ARBA00046608"/>
    </source>
</evidence>
<comment type="pathway">
    <text evidence="10">Lipid metabolism; phospholipid metabolism.</text>
</comment>
<dbReference type="EMBL" id="JASBAO010000001">
    <property type="protein sequence ID" value="MDI2090416.1"/>
    <property type="molecule type" value="Genomic_DNA"/>
</dbReference>
<dbReference type="PANTHER" id="PTHR30100">
    <property type="entry name" value="FATTY ACID/PHOSPHOLIPID SYNTHESIS PROTEIN PLSX"/>
    <property type="match status" value="1"/>
</dbReference>
<dbReference type="InterPro" id="IPR003664">
    <property type="entry name" value="FA_synthesis"/>
</dbReference>
<evidence type="ECO:0000256" key="6">
    <source>
        <dbReference type="ARBA" id="ARBA00023209"/>
    </source>
</evidence>
<keyword evidence="5 10" id="KW-0443">Lipid metabolism</keyword>
<dbReference type="SUPFAM" id="SSF53659">
    <property type="entry name" value="Isocitrate/Isopropylmalate dehydrogenase-like"/>
    <property type="match status" value="1"/>
</dbReference>
<evidence type="ECO:0000256" key="5">
    <source>
        <dbReference type="ARBA" id="ARBA00023098"/>
    </source>
</evidence>
<name>A0ABT6Q0Z4_9PROT</name>
<dbReference type="Proteomes" id="UP001431634">
    <property type="component" value="Unassembled WGS sequence"/>
</dbReference>
<comment type="similarity">
    <text evidence="10">Belongs to the PlsX family.</text>
</comment>
<evidence type="ECO:0000256" key="4">
    <source>
        <dbReference type="ARBA" id="ARBA00022679"/>
    </source>
</evidence>
<evidence type="ECO:0000256" key="1">
    <source>
        <dbReference type="ARBA" id="ARBA00001232"/>
    </source>
</evidence>